<reference evidence="3 4" key="1">
    <citation type="submission" date="2019-12" db="EMBL/GenBank/DDBJ databases">
        <title>Complete Genome Sequence of a Quorum-Sensing Bacterium,Rhodobacteraceae bacterium C31, Isolated from a marine microalgae symbiotic bacteria.</title>
        <authorList>
            <person name="Zhang Y."/>
        </authorList>
    </citation>
    <scope>NUCLEOTIDE SEQUENCE [LARGE SCALE GENOMIC DNA]</scope>
    <source>
        <strain evidence="3 4">C31</strain>
    </source>
</reference>
<gene>
    <name evidence="3" type="ORF">GQA70_01185</name>
</gene>
<keyword evidence="3" id="KW-0482">Metalloprotease</keyword>
<feature type="transmembrane region" description="Helical" evidence="1">
    <location>
        <begin position="71"/>
        <end position="92"/>
    </location>
</feature>
<feature type="transmembrane region" description="Helical" evidence="1">
    <location>
        <begin position="209"/>
        <end position="228"/>
    </location>
</feature>
<feature type="transmembrane region" description="Helical" evidence="1">
    <location>
        <begin position="275"/>
        <end position="295"/>
    </location>
</feature>
<dbReference type="GO" id="GO:0008237">
    <property type="term" value="F:metallopeptidase activity"/>
    <property type="evidence" value="ECO:0007669"/>
    <property type="project" value="UniProtKB-KW"/>
</dbReference>
<dbReference type="RefSeq" id="WP_023848477.1">
    <property type="nucleotide sequence ID" value="NZ_CP047166.1"/>
</dbReference>
<keyword evidence="1" id="KW-0472">Membrane</keyword>
<keyword evidence="3" id="KW-0378">Hydrolase</keyword>
<keyword evidence="4" id="KW-1185">Reference proteome</keyword>
<feature type="transmembrane region" description="Helical" evidence="1">
    <location>
        <begin position="235"/>
        <end position="255"/>
    </location>
</feature>
<keyword evidence="1" id="KW-1133">Transmembrane helix</keyword>
<feature type="transmembrane region" description="Helical" evidence="1">
    <location>
        <begin position="146"/>
        <end position="165"/>
    </location>
</feature>
<dbReference type="EMBL" id="CP047166">
    <property type="protein sequence ID" value="QRF65050.1"/>
    <property type="molecule type" value="Genomic_DNA"/>
</dbReference>
<keyword evidence="3" id="KW-0645">Protease</keyword>
<feature type="domain" description="CAAX prenyl protease 2/Lysostaphin resistance protein A-like" evidence="2">
    <location>
        <begin position="151"/>
        <end position="248"/>
    </location>
</feature>
<keyword evidence="1" id="KW-0812">Transmembrane</keyword>
<protein>
    <submittedName>
        <fullName evidence="3">CPBP family intramembrane metalloprotease</fullName>
    </submittedName>
</protein>
<dbReference type="InterPro" id="IPR003675">
    <property type="entry name" value="Rce1/LyrA-like_dom"/>
</dbReference>
<name>A0ABX7F491_9RHOB</name>
<dbReference type="Proteomes" id="UP000596387">
    <property type="component" value="Chromosome"/>
</dbReference>
<evidence type="ECO:0000313" key="3">
    <source>
        <dbReference type="EMBL" id="QRF65050.1"/>
    </source>
</evidence>
<dbReference type="PANTHER" id="PTHR36435:SF1">
    <property type="entry name" value="CAAX AMINO TERMINAL PROTEASE FAMILY PROTEIN"/>
    <property type="match status" value="1"/>
</dbReference>
<evidence type="ECO:0000259" key="2">
    <source>
        <dbReference type="Pfam" id="PF02517"/>
    </source>
</evidence>
<proteinExistence type="predicted"/>
<dbReference type="InterPro" id="IPR052710">
    <property type="entry name" value="CAAX_protease"/>
</dbReference>
<accession>A0ABX7F491</accession>
<sequence length="301" mass="31258">MRASALRYSRFALLTEPARPSAALWRLALGLVVVLAVTLGLSRGVVALVEGLASPRAGAAFLDALTHADDPLGMLALLGLTGALGLATLVVAETMHWRGLQSLLGPWPLFRAQALRVGLALVALNAAVVLLPPWPLRAASAPGLDPGLWLALLPLTLLALLVQTGSEELFFRGYLQSQLGARLRSPVIWLAVPSALFALGHYAPGHYGGNAATIALWSFAFGLAAADLTARAGTLGPAIALHMVNNTMAMAVVALSGDMSGLALRLYPFGVGDEAALAALLPADLALIGLSWLAARLALRR</sequence>
<feature type="transmembrane region" description="Helical" evidence="1">
    <location>
        <begin position="113"/>
        <end position="134"/>
    </location>
</feature>
<evidence type="ECO:0000256" key="1">
    <source>
        <dbReference type="SAM" id="Phobius"/>
    </source>
</evidence>
<evidence type="ECO:0000313" key="4">
    <source>
        <dbReference type="Proteomes" id="UP000596387"/>
    </source>
</evidence>
<dbReference type="Pfam" id="PF02517">
    <property type="entry name" value="Rce1-like"/>
    <property type="match status" value="1"/>
</dbReference>
<feature type="transmembrane region" description="Helical" evidence="1">
    <location>
        <begin position="186"/>
        <end position="203"/>
    </location>
</feature>
<organism evidence="3 4">
    <name type="scientific">Ponticoccus alexandrii</name>
    <dbReference type="NCBI Taxonomy" id="1943633"/>
    <lineage>
        <taxon>Bacteria</taxon>
        <taxon>Pseudomonadati</taxon>
        <taxon>Pseudomonadota</taxon>
        <taxon>Alphaproteobacteria</taxon>
        <taxon>Rhodobacterales</taxon>
        <taxon>Roseobacteraceae</taxon>
        <taxon>Ponticoccus</taxon>
    </lineage>
</organism>
<dbReference type="PANTHER" id="PTHR36435">
    <property type="entry name" value="SLR1288 PROTEIN"/>
    <property type="match status" value="1"/>
</dbReference>